<evidence type="ECO:0000256" key="2">
    <source>
        <dbReference type="ARBA" id="ARBA00023125"/>
    </source>
</evidence>
<dbReference type="Pfam" id="PF07883">
    <property type="entry name" value="Cupin_2"/>
    <property type="match status" value="1"/>
</dbReference>
<keyword evidence="2" id="KW-0238">DNA-binding</keyword>
<dbReference type="InterPro" id="IPR018060">
    <property type="entry name" value="HTH_AraC"/>
</dbReference>
<reference evidence="5" key="1">
    <citation type="journal article" date="2014" name="Int. J. Syst. Evol. Microbiol.">
        <title>Complete genome sequence of Corynebacterium casei LMG S-19264T (=DSM 44701T), isolated from a smear-ripened cheese.</title>
        <authorList>
            <consortium name="US DOE Joint Genome Institute (JGI-PGF)"/>
            <person name="Walter F."/>
            <person name="Albersmeier A."/>
            <person name="Kalinowski J."/>
            <person name="Ruckert C."/>
        </authorList>
    </citation>
    <scope>NUCLEOTIDE SEQUENCE</scope>
    <source>
        <strain evidence="5">CGMCC 1.15178</strain>
    </source>
</reference>
<dbReference type="InterPro" id="IPR014710">
    <property type="entry name" value="RmlC-like_jellyroll"/>
</dbReference>
<dbReference type="Gene3D" id="1.10.10.60">
    <property type="entry name" value="Homeodomain-like"/>
    <property type="match status" value="2"/>
</dbReference>
<dbReference type="Proteomes" id="UP000612456">
    <property type="component" value="Unassembled WGS sequence"/>
</dbReference>
<dbReference type="GO" id="GO:0003700">
    <property type="term" value="F:DNA-binding transcription factor activity"/>
    <property type="evidence" value="ECO:0007669"/>
    <property type="project" value="InterPro"/>
</dbReference>
<dbReference type="InterPro" id="IPR011051">
    <property type="entry name" value="RmlC_Cupin_sf"/>
</dbReference>
<dbReference type="Gene3D" id="2.60.120.10">
    <property type="entry name" value="Jelly Rolls"/>
    <property type="match status" value="1"/>
</dbReference>
<dbReference type="PANTHER" id="PTHR43280:SF2">
    <property type="entry name" value="HTH-TYPE TRANSCRIPTIONAL REGULATOR EXSA"/>
    <property type="match status" value="1"/>
</dbReference>
<name>A0A916Z4Y5_9BACL</name>
<evidence type="ECO:0000256" key="1">
    <source>
        <dbReference type="ARBA" id="ARBA00023015"/>
    </source>
</evidence>
<dbReference type="GO" id="GO:0043565">
    <property type="term" value="F:sequence-specific DNA binding"/>
    <property type="evidence" value="ECO:0007669"/>
    <property type="project" value="InterPro"/>
</dbReference>
<keyword evidence="3" id="KW-0804">Transcription</keyword>
<accession>A0A916Z4Y5</accession>
<dbReference type="RefSeq" id="WP_188993678.1">
    <property type="nucleotide sequence ID" value="NZ_BMHP01000002.1"/>
</dbReference>
<dbReference type="SMART" id="SM00342">
    <property type="entry name" value="HTH_ARAC"/>
    <property type="match status" value="1"/>
</dbReference>
<proteinExistence type="predicted"/>
<dbReference type="SUPFAM" id="SSF51182">
    <property type="entry name" value="RmlC-like cupins"/>
    <property type="match status" value="1"/>
</dbReference>
<dbReference type="PANTHER" id="PTHR43280">
    <property type="entry name" value="ARAC-FAMILY TRANSCRIPTIONAL REGULATOR"/>
    <property type="match status" value="1"/>
</dbReference>
<comment type="caution">
    <text evidence="5">The sequence shown here is derived from an EMBL/GenBank/DDBJ whole genome shotgun (WGS) entry which is preliminary data.</text>
</comment>
<dbReference type="AlphaFoldDB" id="A0A916Z4Y5"/>
<sequence length="294" mass="34335">MQYFFQLSRVYNAIHLISIYYSSAERNWSFPNHRHTIFEFKHCLKGKVEIKIDGISHIITAGESVFMKAGAYHQLMMLEDSVYFGFHFDIEMPSIYSIFQSIPHPIIDEGLRAYVSEWLQQFLSHYGEDFEQLHHLPNTPVNTSVTSTLKALKMHSSFVEFLYTLAEFYHARSQETKDVIPPSHKKIAHQVAFELNNTDRYNLQIGEIAKKLNLHRAHITNCFKEVYGMTPKQYLMQLRTQKAKQWLTETDQTVEEIADSLMFSSPAHFTKYFIQQTGSSPSHYRAKKDIPDIP</sequence>
<organism evidence="5 6">
    <name type="scientific">Paenibacillus nasutitermitis</name>
    <dbReference type="NCBI Taxonomy" id="1652958"/>
    <lineage>
        <taxon>Bacteria</taxon>
        <taxon>Bacillati</taxon>
        <taxon>Bacillota</taxon>
        <taxon>Bacilli</taxon>
        <taxon>Bacillales</taxon>
        <taxon>Paenibacillaceae</taxon>
        <taxon>Paenibacillus</taxon>
    </lineage>
</organism>
<feature type="domain" description="HTH araC/xylS-type" evidence="4">
    <location>
        <begin position="185"/>
        <end position="287"/>
    </location>
</feature>
<evidence type="ECO:0000259" key="4">
    <source>
        <dbReference type="PROSITE" id="PS01124"/>
    </source>
</evidence>
<keyword evidence="6" id="KW-1185">Reference proteome</keyword>
<protein>
    <submittedName>
        <fullName evidence="5">AraC family transcriptional regulator</fullName>
    </submittedName>
</protein>
<dbReference type="Pfam" id="PF12833">
    <property type="entry name" value="HTH_18"/>
    <property type="match status" value="1"/>
</dbReference>
<evidence type="ECO:0000313" key="5">
    <source>
        <dbReference type="EMBL" id="GGD76981.1"/>
    </source>
</evidence>
<gene>
    <name evidence="5" type="ORF">GCM10010911_38880</name>
</gene>
<dbReference type="SUPFAM" id="SSF46689">
    <property type="entry name" value="Homeodomain-like"/>
    <property type="match status" value="2"/>
</dbReference>
<evidence type="ECO:0000313" key="6">
    <source>
        <dbReference type="Proteomes" id="UP000612456"/>
    </source>
</evidence>
<keyword evidence="1" id="KW-0805">Transcription regulation</keyword>
<dbReference type="EMBL" id="BMHP01000002">
    <property type="protein sequence ID" value="GGD76981.1"/>
    <property type="molecule type" value="Genomic_DNA"/>
</dbReference>
<reference evidence="5" key="2">
    <citation type="submission" date="2020-09" db="EMBL/GenBank/DDBJ databases">
        <authorList>
            <person name="Sun Q."/>
            <person name="Zhou Y."/>
        </authorList>
    </citation>
    <scope>NUCLEOTIDE SEQUENCE</scope>
    <source>
        <strain evidence="5">CGMCC 1.15178</strain>
    </source>
</reference>
<dbReference type="InterPro" id="IPR013096">
    <property type="entry name" value="Cupin_2"/>
</dbReference>
<evidence type="ECO:0000256" key="3">
    <source>
        <dbReference type="ARBA" id="ARBA00023163"/>
    </source>
</evidence>
<dbReference type="PROSITE" id="PS01124">
    <property type="entry name" value="HTH_ARAC_FAMILY_2"/>
    <property type="match status" value="1"/>
</dbReference>
<dbReference type="InterPro" id="IPR009057">
    <property type="entry name" value="Homeodomain-like_sf"/>
</dbReference>